<evidence type="ECO:0000313" key="2">
    <source>
        <dbReference type="EMBL" id="SUV15355.1"/>
    </source>
</evidence>
<dbReference type="RefSeq" id="WP_024360925.1">
    <property type="nucleotide sequence ID" value="NZ_BJNS01000071.1"/>
</dbReference>
<name>A0A2S0K5N9_LYSSH</name>
<dbReference type="InterPro" id="IPR043502">
    <property type="entry name" value="DNA/RNA_pol_sf"/>
</dbReference>
<accession>A0A2S0K5N9</accession>
<reference evidence="2 4" key="2">
    <citation type="submission" date="2018-06" db="EMBL/GenBank/DDBJ databases">
        <authorList>
            <consortium name="Pathogen Informatics"/>
            <person name="Doyle S."/>
        </authorList>
    </citation>
    <scope>NUCLEOTIDE SEQUENCE [LARGE SCALE GENOMIC DNA]</scope>
    <source>
        <strain evidence="2 4">NCTC10338</strain>
    </source>
</reference>
<dbReference type="InterPro" id="IPR023211">
    <property type="entry name" value="DNA_pol_palm_dom_sf"/>
</dbReference>
<protein>
    <submittedName>
        <fullName evidence="1">DNA polymerase B</fullName>
    </submittedName>
</protein>
<dbReference type="EMBL" id="CP019980">
    <property type="protein sequence ID" value="AVK98658.1"/>
    <property type="molecule type" value="Genomic_DNA"/>
</dbReference>
<dbReference type="GeneID" id="48278729"/>
<gene>
    <name evidence="1" type="ORF">LS41612_21205</name>
    <name evidence="2" type="ORF">NCTC10338_00419</name>
</gene>
<dbReference type="EMBL" id="UFSZ01000001">
    <property type="protein sequence ID" value="SUV15355.1"/>
    <property type="molecule type" value="Genomic_DNA"/>
</dbReference>
<dbReference type="SUPFAM" id="SSF53098">
    <property type="entry name" value="Ribonuclease H-like"/>
    <property type="match status" value="1"/>
</dbReference>
<sequence length="572" mass="66413">MFKVYDFEVFPNDWMCVILNLANNRIIRIHNDKERLQSALSSKDILVGFNNYYYDDIILWAILTDQNPYKISQQIMAGTFKRKVNCGFLTLDVRQELINKSLSLKEAMANLGMNIIETPVDFDQKDLTPEEVQTILDYCENDVKATGEAFQKREDYFTSKFEIIDTFKLHPSDVKKTRANLASTVLKAFKMKDHKRDRLKLSYDKRLKINELPKSVVDFYNNIHVSYLEGGSITDLEKRQFEYKLAGLTHTYGFGGLHAAKENYLSEGYFLHIDAKSYFPTLKINNGFISRAAKMPERYEKIYQDRLKYQAAGESKEEIYKILLNAAVGACKSEFNALFDPQQFNNIVVNGQLILTHLIVLLEPFIELIQSNTDGLIVKYEDKSFRPFIDEVIERFSKHYEITFKVNEINKIAQRDANNYCVRYADGKIVAKGIMKNFEGGTWERNSLSIIDAALVNYYMHDIPIQKTVINTFKKDLTAFQLVAKAGKFDGITCEVFEDGQMQMKELQKVNRIFATTDPKRGGVFKVRDEKYQKVSNSPEQAIVWNGELKDFEKRKIDLNWYVKMIQKQLFV</sequence>
<dbReference type="InterPro" id="IPR012337">
    <property type="entry name" value="RNaseH-like_sf"/>
</dbReference>
<dbReference type="Gene3D" id="3.90.1600.10">
    <property type="entry name" value="Palm domain of DNA polymerase"/>
    <property type="match status" value="1"/>
</dbReference>
<dbReference type="Proteomes" id="UP000238825">
    <property type="component" value="Chromosome"/>
</dbReference>
<evidence type="ECO:0000313" key="1">
    <source>
        <dbReference type="EMBL" id="AVK98658.1"/>
    </source>
</evidence>
<dbReference type="SUPFAM" id="SSF56672">
    <property type="entry name" value="DNA/RNA polymerases"/>
    <property type="match status" value="1"/>
</dbReference>
<organism evidence="1 3">
    <name type="scientific">Lysinibacillus sphaericus</name>
    <name type="common">Bacillus sphaericus</name>
    <dbReference type="NCBI Taxonomy" id="1421"/>
    <lineage>
        <taxon>Bacteria</taxon>
        <taxon>Bacillati</taxon>
        <taxon>Bacillota</taxon>
        <taxon>Bacilli</taxon>
        <taxon>Bacillales</taxon>
        <taxon>Bacillaceae</taxon>
        <taxon>Lysinibacillus</taxon>
    </lineage>
</organism>
<reference evidence="1 3" key="1">
    <citation type="submission" date="2017-03" db="EMBL/GenBank/DDBJ databases">
        <title>The whole genome sequencing and assembly of Lysinibacillus sphaericus DSM 28T strain.</title>
        <authorList>
            <person name="Lee Y.-J."/>
            <person name="Yi H."/>
            <person name="Bahn Y.-S."/>
            <person name="Kim J.F."/>
            <person name="Lee D.-W."/>
        </authorList>
    </citation>
    <scope>NUCLEOTIDE SEQUENCE [LARGE SCALE GENOMIC DNA]</scope>
    <source>
        <strain evidence="1 3">DSM 28</strain>
    </source>
</reference>
<evidence type="ECO:0000313" key="3">
    <source>
        <dbReference type="Proteomes" id="UP000238825"/>
    </source>
</evidence>
<evidence type="ECO:0000313" key="4">
    <source>
        <dbReference type="Proteomes" id="UP000255295"/>
    </source>
</evidence>
<dbReference type="Proteomes" id="UP000255295">
    <property type="component" value="Unassembled WGS sequence"/>
</dbReference>
<dbReference type="AlphaFoldDB" id="A0A2S0K5N9"/>
<proteinExistence type="predicted"/>